<gene>
    <name evidence="2" type="ORF">QNI22_14380</name>
</gene>
<evidence type="ECO:0000313" key="2">
    <source>
        <dbReference type="EMBL" id="MDJ1501851.1"/>
    </source>
</evidence>
<dbReference type="EMBL" id="JASJOU010000004">
    <property type="protein sequence ID" value="MDJ1501851.1"/>
    <property type="molecule type" value="Genomic_DNA"/>
</dbReference>
<protein>
    <submittedName>
        <fullName evidence="2">Uncharacterized protein</fullName>
    </submittedName>
</protein>
<proteinExistence type="predicted"/>
<accession>A0AAE3R160</accession>
<dbReference type="Proteomes" id="UP001232063">
    <property type="component" value="Unassembled WGS sequence"/>
</dbReference>
<evidence type="ECO:0000256" key="1">
    <source>
        <dbReference type="SAM" id="MobiDB-lite"/>
    </source>
</evidence>
<dbReference type="AlphaFoldDB" id="A0AAE3R160"/>
<keyword evidence="3" id="KW-1185">Reference proteome</keyword>
<feature type="region of interest" description="Disordered" evidence="1">
    <location>
        <begin position="24"/>
        <end position="61"/>
    </location>
</feature>
<organism evidence="2 3">
    <name type="scientific">Xanthocytophaga agilis</name>
    <dbReference type="NCBI Taxonomy" id="3048010"/>
    <lineage>
        <taxon>Bacteria</taxon>
        <taxon>Pseudomonadati</taxon>
        <taxon>Bacteroidota</taxon>
        <taxon>Cytophagia</taxon>
        <taxon>Cytophagales</taxon>
        <taxon>Rhodocytophagaceae</taxon>
        <taxon>Xanthocytophaga</taxon>
    </lineage>
</organism>
<sequence length="241" mass="26960">MKTSMKSAKSNSLITDTTLNASAAQAAASQTESKATMPVIPSSAPDVEAEGTASFPSPAPDMEEENNSILYNFLWQRIQKMILSYGETEQEALREFNYSLEFTYNTLLKVIAFEKVRLANVDYQTLVLRFKNLVSSTSPIDFDEDTGKYILYSAKQVGCFLLNDILNFAEPDYSKIDSLRLSLNTDFMVILQTIIRGDKLRDVREIQSMSRPLNDILETLSVYKSLVEPDSHLPGPEKSAA</sequence>
<comment type="caution">
    <text evidence="2">The sequence shown here is derived from an EMBL/GenBank/DDBJ whole genome shotgun (WGS) entry which is preliminary data.</text>
</comment>
<reference evidence="2" key="1">
    <citation type="submission" date="2023-05" db="EMBL/GenBank/DDBJ databases">
        <authorList>
            <person name="Zhang X."/>
        </authorList>
    </citation>
    <scope>NUCLEOTIDE SEQUENCE</scope>
    <source>
        <strain evidence="2">BD1B2-1</strain>
    </source>
</reference>
<evidence type="ECO:0000313" key="3">
    <source>
        <dbReference type="Proteomes" id="UP001232063"/>
    </source>
</evidence>
<name>A0AAE3R160_9BACT</name>
<dbReference type="RefSeq" id="WP_314511528.1">
    <property type="nucleotide sequence ID" value="NZ_JASJOU010000004.1"/>
</dbReference>